<evidence type="ECO:0000259" key="4">
    <source>
        <dbReference type="PROSITE" id="PS51352"/>
    </source>
</evidence>
<comment type="similarity">
    <text evidence="1">Belongs to the SCO1/2 family.</text>
</comment>
<evidence type="ECO:0000256" key="2">
    <source>
        <dbReference type="ARBA" id="ARBA00023008"/>
    </source>
</evidence>
<evidence type="ECO:0000256" key="3">
    <source>
        <dbReference type="SAM" id="Phobius"/>
    </source>
</evidence>
<keyword evidence="3" id="KW-0812">Transmembrane</keyword>
<comment type="caution">
    <text evidence="5">The sequence shown here is derived from an EMBL/GenBank/DDBJ whole genome shotgun (WGS) entry which is preliminary data.</text>
</comment>
<dbReference type="InterPro" id="IPR013766">
    <property type="entry name" value="Thioredoxin_domain"/>
</dbReference>
<accession>A0ABV6ZWZ9</accession>
<gene>
    <name evidence="5" type="ORF">ACFOOR_07045</name>
</gene>
<evidence type="ECO:0000313" key="5">
    <source>
        <dbReference type="EMBL" id="MFC2925858.1"/>
    </source>
</evidence>
<dbReference type="Gene3D" id="3.40.30.10">
    <property type="entry name" value="Glutaredoxin"/>
    <property type="match status" value="1"/>
</dbReference>
<dbReference type="InterPro" id="IPR036249">
    <property type="entry name" value="Thioredoxin-like_sf"/>
</dbReference>
<dbReference type="PANTHER" id="PTHR12151:SF25">
    <property type="entry name" value="LINALOOL DEHYDRATASE_ISOMERASE DOMAIN-CONTAINING PROTEIN"/>
    <property type="match status" value="1"/>
</dbReference>
<protein>
    <submittedName>
        <fullName evidence="5">SCO family protein</fullName>
    </submittedName>
</protein>
<keyword evidence="6" id="KW-1185">Reference proteome</keyword>
<dbReference type="CDD" id="cd02968">
    <property type="entry name" value="SCO"/>
    <property type="match status" value="1"/>
</dbReference>
<feature type="domain" description="Thioredoxin" evidence="4">
    <location>
        <begin position="42"/>
        <end position="212"/>
    </location>
</feature>
<proteinExistence type="inferred from homology"/>
<dbReference type="InterPro" id="IPR003782">
    <property type="entry name" value="SCO1/SenC"/>
</dbReference>
<sequence length="213" mass="23438">MPFSRQPVWIYALLAGVAALAIMFGVLMLTGTRDSGPIVRTSGQAQIGGPFTLVNQDGETVTDADFRGKAMLIYFGFTYCPDICPFSLQTMDAALAQLSAADRARVQPILISVDPRRDTSEALATYVQSDAFPDGLVGLTGTPEQIAQVTQEYRVIYRETEEGQEDDSYLVDHTSFIYLMDFEGEFVTVFSHGHTPQAIADTLQDFLDQERSS</sequence>
<keyword evidence="3" id="KW-1133">Transmembrane helix</keyword>
<name>A0ABV6ZWZ9_9PROT</name>
<keyword evidence="2" id="KW-0186">Copper</keyword>
<dbReference type="PANTHER" id="PTHR12151">
    <property type="entry name" value="ELECTRON TRANSPORT PROTIN SCO1/SENC FAMILY MEMBER"/>
    <property type="match status" value="1"/>
</dbReference>
<organism evidence="5 6">
    <name type="scientific">Hyphobacterium vulgare</name>
    <dbReference type="NCBI Taxonomy" id="1736751"/>
    <lineage>
        <taxon>Bacteria</taxon>
        <taxon>Pseudomonadati</taxon>
        <taxon>Pseudomonadota</taxon>
        <taxon>Alphaproteobacteria</taxon>
        <taxon>Maricaulales</taxon>
        <taxon>Maricaulaceae</taxon>
        <taxon>Hyphobacterium</taxon>
    </lineage>
</organism>
<keyword evidence="3" id="KW-0472">Membrane</keyword>
<dbReference type="Pfam" id="PF02630">
    <property type="entry name" value="SCO1-SenC"/>
    <property type="match status" value="1"/>
</dbReference>
<dbReference type="EMBL" id="JBHRSV010000012">
    <property type="protein sequence ID" value="MFC2925858.1"/>
    <property type="molecule type" value="Genomic_DNA"/>
</dbReference>
<evidence type="ECO:0000313" key="6">
    <source>
        <dbReference type="Proteomes" id="UP001595379"/>
    </source>
</evidence>
<dbReference type="Proteomes" id="UP001595379">
    <property type="component" value="Unassembled WGS sequence"/>
</dbReference>
<dbReference type="SUPFAM" id="SSF52833">
    <property type="entry name" value="Thioredoxin-like"/>
    <property type="match status" value="1"/>
</dbReference>
<reference evidence="6" key="1">
    <citation type="journal article" date="2019" name="Int. J. Syst. Evol. Microbiol.">
        <title>The Global Catalogue of Microorganisms (GCM) 10K type strain sequencing project: providing services to taxonomists for standard genome sequencing and annotation.</title>
        <authorList>
            <consortium name="The Broad Institute Genomics Platform"/>
            <consortium name="The Broad Institute Genome Sequencing Center for Infectious Disease"/>
            <person name="Wu L."/>
            <person name="Ma J."/>
        </authorList>
    </citation>
    <scope>NUCLEOTIDE SEQUENCE [LARGE SCALE GENOMIC DNA]</scope>
    <source>
        <strain evidence="6">KCTC 52487</strain>
    </source>
</reference>
<dbReference type="RefSeq" id="WP_343164952.1">
    <property type="nucleotide sequence ID" value="NZ_JBHRSV010000012.1"/>
</dbReference>
<dbReference type="PROSITE" id="PS51352">
    <property type="entry name" value="THIOREDOXIN_2"/>
    <property type="match status" value="1"/>
</dbReference>
<evidence type="ECO:0000256" key="1">
    <source>
        <dbReference type="ARBA" id="ARBA00010996"/>
    </source>
</evidence>
<feature type="transmembrane region" description="Helical" evidence="3">
    <location>
        <begin position="6"/>
        <end position="30"/>
    </location>
</feature>